<keyword evidence="7" id="KW-0833">Ubl conjugation pathway</keyword>
<dbReference type="Gene3D" id="3.30.40.10">
    <property type="entry name" value="Zinc/RING finger domain, C3HC4 (zinc finger)"/>
    <property type="match status" value="1"/>
</dbReference>
<reference evidence="12 13" key="1">
    <citation type="submission" date="2019-09" db="EMBL/GenBank/DDBJ databases">
        <title>Draft genome of the ectomycorrhizal ascomycete Sphaerosporella brunnea.</title>
        <authorList>
            <consortium name="DOE Joint Genome Institute"/>
            <person name="Benucci G.M."/>
            <person name="Marozzi G."/>
            <person name="Antonielli L."/>
            <person name="Sanchez S."/>
            <person name="Marco P."/>
            <person name="Wang X."/>
            <person name="Falini L.B."/>
            <person name="Barry K."/>
            <person name="Haridas S."/>
            <person name="Lipzen A."/>
            <person name="Labutti K."/>
            <person name="Grigoriev I.V."/>
            <person name="Murat C."/>
            <person name="Martin F."/>
            <person name="Albertini E."/>
            <person name="Donnini D."/>
            <person name="Bonito G."/>
        </authorList>
    </citation>
    <scope>NUCLEOTIDE SEQUENCE [LARGE SCALE GENOMIC DNA]</scope>
    <source>
        <strain evidence="12 13">Sb_GMNB300</strain>
    </source>
</reference>
<dbReference type="CDD" id="cd22584">
    <property type="entry name" value="Rcat_RBR_unk"/>
    <property type="match status" value="1"/>
</dbReference>
<protein>
    <recommendedName>
        <fullName evidence="2">RBR-type E3 ubiquitin transferase</fullName>
        <ecNumber evidence="2">2.3.2.31</ecNumber>
    </recommendedName>
</protein>
<evidence type="ECO:0000256" key="3">
    <source>
        <dbReference type="ARBA" id="ARBA00022679"/>
    </source>
</evidence>
<dbReference type="InterPro" id="IPR002867">
    <property type="entry name" value="IBR_dom"/>
</dbReference>
<feature type="compositionally biased region" description="Low complexity" evidence="10">
    <location>
        <begin position="186"/>
        <end position="211"/>
    </location>
</feature>
<dbReference type="Gene3D" id="1.20.120.1750">
    <property type="match status" value="1"/>
</dbReference>
<dbReference type="SUPFAM" id="SSF57850">
    <property type="entry name" value="RING/U-box"/>
    <property type="match status" value="2"/>
</dbReference>
<evidence type="ECO:0000313" key="12">
    <source>
        <dbReference type="EMBL" id="KAA8909387.1"/>
    </source>
</evidence>
<keyword evidence="13" id="KW-1185">Reference proteome</keyword>
<dbReference type="Pfam" id="PF01485">
    <property type="entry name" value="IBR"/>
    <property type="match status" value="1"/>
</dbReference>
<keyword evidence="5" id="KW-0677">Repeat</keyword>
<evidence type="ECO:0000256" key="1">
    <source>
        <dbReference type="ARBA" id="ARBA00001798"/>
    </source>
</evidence>
<gene>
    <name evidence="12" type="ORF">FN846DRAFT_810580</name>
</gene>
<feature type="compositionally biased region" description="Low complexity" evidence="10">
    <location>
        <begin position="140"/>
        <end position="151"/>
    </location>
</feature>
<dbReference type="GO" id="GO:0016567">
    <property type="term" value="P:protein ubiquitination"/>
    <property type="evidence" value="ECO:0007669"/>
    <property type="project" value="InterPro"/>
</dbReference>
<feature type="compositionally biased region" description="Basic residues" evidence="10">
    <location>
        <begin position="171"/>
        <end position="184"/>
    </location>
</feature>
<dbReference type="GO" id="GO:0008270">
    <property type="term" value="F:zinc ion binding"/>
    <property type="evidence" value="ECO:0007669"/>
    <property type="project" value="UniProtKB-KW"/>
</dbReference>
<dbReference type="PANTHER" id="PTHR11685">
    <property type="entry name" value="RBR FAMILY RING FINGER AND IBR DOMAIN-CONTAINING"/>
    <property type="match status" value="1"/>
</dbReference>
<dbReference type="InterPro" id="IPR017907">
    <property type="entry name" value="Znf_RING_CS"/>
</dbReference>
<keyword evidence="9" id="KW-0175">Coiled coil</keyword>
<evidence type="ECO:0000313" key="13">
    <source>
        <dbReference type="Proteomes" id="UP000326924"/>
    </source>
</evidence>
<dbReference type="InterPro" id="IPR013083">
    <property type="entry name" value="Znf_RING/FYVE/PHD"/>
</dbReference>
<dbReference type="InterPro" id="IPR044066">
    <property type="entry name" value="TRIAD_supradom"/>
</dbReference>
<evidence type="ECO:0000256" key="7">
    <source>
        <dbReference type="ARBA" id="ARBA00022786"/>
    </source>
</evidence>
<evidence type="ECO:0000256" key="6">
    <source>
        <dbReference type="ARBA" id="ARBA00022771"/>
    </source>
</evidence>
<dbReference type="InParanoid" id="A0A5J5F0H1"/>
<dbReference type="EMBL" id="VXIS01000058">
    <property type="protein sequence ID" value="KAA8909387.1"/>
    <property type="molecule type" value="Genomic_DNA"/>
</dbReference>
<dbReference type="EC" id="2.3.2.31" evidence="2"/>
<keyword evidence="4" id="KW-0479">Metal-binding</keyword>
<feature type="region of interest" description="Disordered" evidence="10">
    <location>
        <begin position="140"/>
        <end position="219"/>
    </location>
</feature>
<keyword evidence="3" id="KW-0808">Transferase</keyword>
<feature type="domain" description="RING-type" evidence="11">
    <location>
        <begin position="271"/>
        <end position="476"/>
    </location>
</feature>
<dbReference type="GO" id="GO:0061630">
    <property type="term" value="F:ubiquitin protein ligase activity"/>
    <property type="evidence" value="ECO:0007669"/>
    <property type="project" value="UniProtKB-EC"/>
</dbReference>
<evidence type="ECO:0000256" key="8">
    <source>
        <dbReference type="ARBA" id="ARBA00022833"/>
    </source>
</evidence>
<dbReference type="Proteomes" id="UP000326924">
    <property type="component" value="Unassembled WGS sequence"/>
</dbReference>
<evidence type="ECO:0000256" key="5">
    <source>
        <dbReference type="ARBA" id="ARBA00022737"/>
    </source>
</evidence>
<dbReference type="PROSITE" id="PS00518">
    <property type="entry name" value="ZF_RING_1"/>
    <property type="match status" value="1"/>
</dbReference>
<accession>A0A5J5F0H1</accession>
<evidence type="ECO:0000259" key="11">
    <source>
        <dbReference type="PROSITE" id="PS51873"/>
    </source>
</evidence>
<feature type="coiled-coil region" evidence="9">
    <location>
        <begin position="480"/>
        <end position="525"/>
    </location>
</feature>
<comment type="catalytic activity">
    <reaction evidence="1">
        <text>[E2 ubiquitin-conjugating enzyme]-S-ubiquitinyl-L-cysteine + [acceptor protein]-L-lysine = [E2 ubiquitin-conjugating enzyme]-L-cysteine + [acceptor protein]-N(6)-ubiquitinyl-L-lysine.</text>
        <dbReference type="EC" id="2.3.2.31"/>
    </reaction>
</comment>
<keyword evidence="8" id="KW-0862">Zinc</keyword>
<dbReference type="PROSITE" id="PS51873">
    <property type="entry name" value="TRIAD"/>
    <property type="match status" value="1"/>
</dbReference>
<sequence length="754" mass="84508">MYIMPPPSTNLPLMSAANANPRPDSEIYEMLSAGIPDVDTTLLRLKNLHVELAGAAKVDLPVDEGDSPTDADGNWWKAYPPPGELSLLSGDEPAEIREDVEKLIEQSFYTPPPPESPQAPENVSTLEVVEEGTITNVGTTVSVHSSSGDDSTVNDDDEITEIGSESGRNVGKNRKRLSVLHLRRPSVASARSSSSESSADLASLAPSSTSSGKRSMVQAHRTVKHGVAPVGVLLYSPYYTSSRPNASRPEIPQLVSPRAEAIKKYLNSRKEQSECASCLVDLRVKNLTTLPCQHKYCGPCLRTLINTAANDESLFPPKCCLAEIPYTIISSTLSRSEKANYKSKAGEYAIPWSQRFHCPRPNCGAWIRPSQIEAIVGSAHQFRCTKCRHKLCRYCKGSAHPAGTDCPQDDGLAAVMDVAQQYGWRRCYQCHAMVELVSGCRHMRCRCKAEFCYMCGARWSTCECTGTGYTRAQFTIDHEAELEQAELRAAIAAAEEMERQEEEERRRAEIAARIAAERAAEAERERLERDAEKRKVLVEKELTEIAARYRNLTKAMEGVCVLQEQAMAERHRKEREDLVSSYKNHVQELADLVVTKIAEVEAARETEIEVVAAKHAEEKLSLQTRHEQEEDEYWFSLQTHLKGKPNAKAREQALVDRLRAQQGRELEELMARLRQESLTPLKKVESESWEMLKELEEKKAALEENSRKRDVKKSAMVWAAERRWLIVVDGERKSRLLARMMEEEDSARAKLVVD</sequence>
<comment type="caution">
    <text evidence="12">The sequence shown here is derived from an EMBL/GenBank/DDBJ whole genome shotgun (WGS) entry which is preliminary data.</text>
</comment>
<dbReference type="Pfam" id="PF00097">
    <property type="entry name" value="zf-C3HC4"/>
    <property type="match status" value="1"/>
</dbReference>
<proteinExistence type="predicted"/>
<organism evidence="12 13">
    <name type="scientific">Sphaerosporella brunnea</name>
    <dbReference type="NCBI Taxonomy" id="1250544"/>
    <lineage>
        <taxon>Eukaryota</taxon>
        <taxon>Fungi</taxon>
        <taxon>Dikarya</taxon>
        <taxon>Ascomycota</taxon>
        <taxon>Pezizomycotina</taxon>
        <taxon>Pezizomycetes</taxon>
        <taxon>Pezizales</taxon>
        <taxon>Pyronemataceae</taxon>
        <taxon>Sphaerosporella</taxon>
    </lineage>
</organism>
<evidence type="ECO:0000256" key="4">
    <source>
        <dbReference type="ARBA" id="ARBA00022723"/>
    </source>
</evidence>
<evidence type="ECO:0000256" key="10">
    <source>
        <dbReference type="SAM" id="MobiDB-lite"/>
    </source>
</evidence>
<dbReference type="AlphaFoldDB" id="A0A5J5F0H1"/>
<evidence type="ECO:0000256" key="2">
    <source>
        <dbReference type="ARBA" id="ARBA00012251"/>
    </source>
</evidence>
<dbReference type="CDD" id="cd20335">
    <property type="entry name" value="BRcat_RBR"/>
    <property type="match status" value="1"/>
</dbReference>
<dbReference type="InterPro" id="IPR031127">
    <property type="entry name" value="E3_UB_ligase_RBR"/>
</dbReference>
<dbReference type="OrthoDB" id="9977870at2759"/>
<keyword evidence="6" id="KW-0863">Zinc-finger</keyword>
<evidence type="ECO:0000256" key="9">
    <source>
        <dbReference type="SAM" id="Coils"/>
    </source>
</evidence>
<dbReference type="InterPro" id="IPR018957">
    <property type="entry name" value="Znf_C3HC4_RING-type"/>
</dbReference>
<name>A0A5J5F0H1_9PEZI</name>